<name>A0A975U0R2_9PROT</name>
<evidence type="ECO:0000313" key="3">
    <source>
        <dbReference type="Proteomes" id="UP000694001"/>
    </source>
</evidence>
<evidence type="ECO:0000259" key="1">
    <source>
        <dbReference type="Pfam" id="PF05598"/>
    </source>
</evidence>
<dbReference type="Proteomes" id="UP000694001">
    <property type="component" value="Chromosome"/>
</dbReference>
<dbReference type="InterPro" id="IPR008490">
    <property type="entry name" value="Transposase_InsH_N"/>
</dbReference>
<organism evidence="2 3">
    <name type="scientific">Elioraea tepida</name>
    <dbReference type="NCBI Taxonomy" id="2843330"/>
    <lineage>
        <taxon>Bacteria</taxon>
        <taxon>Pseudomonadati</taxon>
        <taxon>Pseudomonadota</taxon>
        <taxon>Alphaproteobacteria</taxon>
        <taxon>Acetobacterales</taxon>
        <taxon>Elioraeaceae</taxon>
        <taxon>Elioraea</taxon>
    </lineage>
</organism>
<dbReference type="RefSeq" id="WP_218285073.1">
    <property type="nucleotide sequence ID" value="NZ_CP076448.1"/>
</dbReference>
<dbReference type="KEGG" id="elio:KO353_12595"/>
<feature type="domain" description="Transposase InsH N-terminal" evidence="1">
    <location>
        <begin position="22"/>
        <end position="100"/>
    </location>
</feature>
<dbReference type="Pfam" id="PF05598">
    <property type="entry name" value="DUF772"/>
    <property type="match status" value="1"/>
</dbReference>
<dbReference type="EMBL" id="CP076448">
    <property type="protein sequence ID" value="QXM24105.1"/>
    <property type="molecule type" value="Genomic_DNA"/>
</dbReference>
<proteinExistence type="predicted"/>
<evidence type="ECO:0000313" key="2">
    <source>
        <dbReference type="EMBL" id="QXM24105.1"/>
    </source>
</evidence>
<sequence>MAGQSGLFDVKERLGWRSASVDCLARLRAVVELEAFRAELGAALPCADRCRGARPPWDAVLIVRILVLRAHETLSDDRAEDQLRDRLSVLRVAGVALQEAPCLTPIRSGSTANR</sequence>
<accession>A0A975U0R2</accession>
<protein>
    <submittedName>
        <fullName evidence="2">Transposase</fullName>
    </submittedName>
</protein>
<reference evidence="2" key="1">
    <citation type="submission" date="2021-06" db="EMBL/GenBank/DDBJ databases">
        <title>Elioraea tepida, sp. nov., a moderately thermophilic aerobic anoxygenic phototrophic bacterium isolated from an alkaline siliceous hot spring mat community in Yellowstone National Park, WY, USA.</title>
        <authorList>
            <person name="Saini M.K."/>
            <person name="Yoshida S."/>
            <person name="Sebastian A."/>
            <person name="Hirose S."/>
            <person name="Hara E."/>
            <person name="Tamaki H."/>
            <person name="Soulier N.T."/>
            <person name="Albert I."/>
            <person name="Hanada S."/>
            <person name="Bryant D.A."/>
            <person name="Tank M."/>
        </authorList>
    </citation>
    <scope>NUCLEOTIDE SEQUENCE</scope>
    <source>
        <strain evidence="2">MS-P2</strain>
    </source>
</reference>
<dbReference type="AlphaFoldDB" id="A0A975U0R2"/>
<keyword evidence="3" id="KW-1185">Reference proteome</keyword>
<gene>
    <name evidence="2" type="ORF">KO353_12595</name>
</gene>